<sequence>MAATLRIYFEQELRGRGWVYRVEHADGRDESGPLTSLEVRESVLKRWGEHLLGLPWVELPTFGGVRPRATQRVWSWDEARLLVGESACEVALVRREDVTDARGR</sequence>
<dbReference type="RefSeq" id="WP_050430120.1">
    <property type="nucleotide sequence ID" value="NZ_CP012159.1"/>
</dbReference>
<name>A0A0K1EAC4_CHOCO</name>
<organism evidence="1 2">
    <name type="scientific">Chondromyces crocatus</name>
    <dbReference type="NCBI Taxonomy" id="52"/>
    <lineage>
        <taxon>Bacteria</taxon>
        <taxon>Pseudomonadati</taxon>
        <taxon>Myxococcota</taxon>
        <taxon>Polyangia</taxon>
        <taxon>Polyangiales</taxon>
        <taxon>Polyangiaceae</taxon>
        <taxon>Chondromyces</taxon>
    </lineage>
</organism>
<dbReference type="AlphaFoldDB" id="A0A0K1EAC4"/>
<accession>A0A0K1EAC4</accession>
<evidence type="ECO:0000313" key="1">
    <source>
        <dbReference type="EMBL" id="AKT37804.1"/>
    </source>
</evidence>
<dbReference type="STRING" id="52.CMC5_019470"/>
<evidence type="ECO:0000313" key="2">
    <source>
        <dbReference type="Proteomes" id="UP000067626"/>
    </source>
</evidence>
<gene>
    <name evidence="1" type="ORF">CMC5_019470</name>
</gene>
<dbReference type="EMBL" id="CP012159">
    <property type="protein sequence ID" value="AKT37804.1"/>
    <property type="molecule type" value="Genomic_DNA"/>
</dbReference>
<dbReference type="Proteomes" id="UP000067626">
    <property type="component" value="Chromosome"/>
</dbReference>
<proteinExistence type="predicted"/>
<dbReference type="KEGG" id="ccro:CMC5_019470"/>
<keyword evidence="2" id="KW-1185">Reference proteome</keyword>
<reference evidence="1 2" key="1">
    <citation type="submission" date="2015-07" db="EMBL/GenBank/DDBJ databases">
        <title>Genome analysis of myxobacterium Chondromyces crocatus Cm c5 reveals a high potential for natural compound synthesis and the genetic basis for the loss of fruiting body formation.</title>
        <authorList>
            <person name="Zaburannyi N."/>
            <person name="Bunk B."/>
            <person name="Maier J."/>
            <person name="Overmann J."/>
            <person name="Mueller R."/>
        </authorList>
    </citation>
    <scope>NUCLEOTIDE SEQUENCE [LARGE SCALE GENOMIC DNA]</scope>
    <source>
        <strain evidence="1 2">Cm c5</strain>
    </source>
</reference>
<protein>
    <submittedName>
        <fullName evidence="1">Uncharacterized protein</fullName>
    </submittedName>
</protein>